<dbReference type="Proteomes" id="UP000237347">
    <property type="component" value="Unassembled WGS sequence"/>
</dbReference>
<keyword evidence="2" id="KW-1185">Reference proteome</keyword>
<dbReference type="EMBL" id="PKMF04000266">
    <property type="protein sequence ID" value="KAK7840220.1"/>
    <property type="molecule type" value="Genomic_DNA"/>
</dbReference>
<organism evidence="1 2">
    <name type="scientific">Quercus suber</name>
    <name type="common">Cork oak</name>
    <dbReference type="NCBI Taxonomy" id="58331"/>
    <lineage>
        <taxon>Eukaryota</taxon>
        <taxon>Viridiplantae</taxon>
        <taxon>Streptophyta</taxon>
        <taxon>Embryophyta</taxon>
        <taxon>Tracheophyta</taxon>
        <taxon>Spermatophyta</taxon>
        <taxon>Magnoliopsida</taxon>
        <taxon>eudicotyledons</taxon>
        <taxon>Gunneridae</taxon>
        <taxon>Pentapetalae</taxon>
        <taxon>rosids</taxon>
        <taxon>fabids</taxon>
        <taxon>Fagales</taxon>
        <taxon>Fagaceae</taxon>
        <taxon>Quercus</taxon>
    </lineage>
</organism>
<reference evidence="1 2" key="1">
    <citation type="journal article" date="2018" name="Sci. Data">
        <title>The draft genome sequence of cork oak.</title>
        <authorList>
            <person name="Ramos A.M."/>
            <person name="Usie A."/>
            <person name="Barbosa P."/>
            <person name="Barros P.M."/>
            <person name="Capote T."/>
            <person name="Chaves I."/>
            <person name="Simoes F."/>
            <person name="Abreu I."/>
            <person name="Carrasquinho I."/>
            <person name="Faro C."/>
            <person name="Guimaraes J.B."/>
            <person name="Mendonca D."/>
            <person name="Nobrega F."/>
            <person name="Rodrigues L."/>
            <person name="Saibo N.J.M."/>
            <person name="Varela M.C."/>
            <person name="Egas C."/>
            <person name="Matos J."/>
            <person name="Miguel C.M."/>
            <person name="Oliveira M.M."/>
            <person name="Ricardo C.P."/>
            <person name="Goncalves S."/>
        </authorList>
    </citation>
    <scope>NUCLEOTIDE SEQUENCE [LARGE SCALE GENOMIC DNA]</scope>
    <source>
        <strain evidence="2">cv. HL8</strain>
    </source>
</reference>
<name>A0AAW0KMK5_QUESU</name>
<gene>
    <name evidence="1" type="ORF">CFP56_016933</name>
</gene>
<protein>
    <submittedName>
        <fullName evidence="1">Uncharacterized protein</fullName>
    </submittedName>
</protein>
<proteinExistence type="predicted"/>
<sequence>MCKGYGKLEKLCRRVVSCVSLVVIAVRDSMVVLVGNMSLEPVETFRCTRTRRAFTLDMRSMEKGQVTSVDQRAEHWKILECLC</sequence>
<dbReference type="Gene3D" id="1.10.520.10">
    <property type="match status" value="1"/>
</dbReference>
<comment type="caution">
    <text evidence="1">The sequence shown here is derived from an EMBL/GenBank/DDBJ whole genome shotgun (WGS) entry which is preliminary data.</text>
</comment>
<evidence type="ECO:0000313" key="2">
    <source>
        <dbReference type="Proteomes" id="UP000237347"/>
    </source>
</evidence>
<dbReference type="AlphaFoldDB" id="A0AAW0KMK5"/>
<accession>A0AAW0KMK5</accession>
<evidence type="ECO:0000313" key="1">
    <source>
        <dbReference type="EMBL" id="KAK7840220.1"/>
    </source>
</evidence>